<protein>
    <recommendedName>
        <fullName evidence="4">DNA polymerase delta subunit 4</fullName>
    </recommendedName>
</protein>
<dbReference type="AlphaFoldDB" id="A0AAN8ME12"/>
<dbReference type="InterPro" id="IPR007218">
    <property type="entry name" value="DNA_pol_delta_4"/>
</dbReference>
<dbReference type="PANTHER" id="PTHR14303:SF0">
    <property type="entry name" value="DNA POLYMERASE DELTA SUBUNIT 4"/>
    <property type="match status" value="1"/>
</dbReference>
<evidence type="ECO:0000256" key="1">
    <source>
        <dbReference type="SAM" id="MobiDB-lite"/>
    </source>
</evidence>
<proteinExistence type="predicted"/>
<dbReference type="EMBL" id="JAGTTL010000003">
    <property type="protein sequence ID" value="KAK6324917.1"/>
    <property type="molecule type" value="Genomic_DNA"/>
</dbReference>
<sequence>MITYKLIIRQKPKCKDIEHNCDQVSRSAMTAKRAGLITDSYKVVKRSRREEKREKRAPSPPQKDAEPRPLTARDKELQELRQFDLDWRYGPCTGISRLQRWERAALHGLNPPQEIRDMLLSADTDPDYTHCLWSDYPL</sequence>
<feature type="compositionally biased region" description="Basic and acidic residues" evidence="1">
    <location>
        <begin position="48"/>
        <end position="75"/>
    </location>
</feature>
<dbReference type="Pfam" id="PF04081">
    <property type="entry name" value="DNA_pol_delta_4"/>
    <property type="match status" value="1"/>
</dbReference>
<reference evidence="2 3" key="1">
    <citation type="submission" date="2021-04" db="EMBL/GenBank/DDBJ databases">
        <authorList>
            <person name="De Guttry C."/>
            <person name="Zahm M."/>
            <person name="Klopp C."/>
            <person name="Cabau C."/>
            <person name="Louis A."/>
            <person name="Berthelot C."/>
            <person name="Parey E."/>
            <person name="Roest Crollius H."/>
            <person name="Montfort J."/>
            <person name="Robinson-Rechavi M."/>
            <person name="Bucao C."/>
            <person name="Bouchez O."/>
            <person name="Gislard M."/>
            <person name="Lluch J."/>
            <person name="Milhes M."/>
            <person name="Lampietro C."/>
            <person name="Lopez Roques C."/>
            <person name="Donnadieu C."/>
            <person name="Braasch I."/>
            <person name="Desvignes T."/>
            <person name="Postlethwait J."/>
            <person name="Bobe J."/>
            <person name="Wedekind C."/>
            <person name="Guiguen Y."/>
        </authorList>
    </citation>
    <scope>NUCLEOTIDE SEQUENCE [LARGE SCALE GENOMIC DNA]</scope>
    <source>
        <strain evidence="2">Cs_M1</strain>
        <tissue evidence="2">Blood</tissue>
    </source>
</reference>
<accession>A0AAN8ME12</accession>
<feature type="region of interest" description="Disordered" evidence="1">
    <location>
        <begin position="45"/>
        <end position="75"/>
    </location>
</feature>
<keyword evidence="3" id="KW-1185">Reference proteome</keyword>
<comment type="caution">
    <text evidence="2">The sequence shown here is derived from an EMBL/GenBank/DDBJ whole genome shotgun (WGS) entry which is preliminary data.</text>
</comment>
<dbReference type="GO" id="GO:0043625">
    <property type="term" value="C:delta DNA polymerase complex"/>
    <property type="evidence" value="ECO:0007669"/>
    <property type="project" value="TreeGrafter"/>
</dbReference>
<dbReference type="GO" id="GO:0003887">
    <property type="term" value="F:DNA-directed DNA polymerase activity"/>
    <property type="evidence" value="ECO:0007669"/>
    <property type="project" value="TreeGrafter"/>
</dbReference>
<evidence type="ECO:0000313" key="3">
    <source>
        <dbReference type="Proteomes" id="UP001356427"/>
    </source>
</evidence>
<name>A0AAN8ME12_9TELE</name>
<gene>
    <name evidence="2" type="ORF">J4Q44_G00042590</name>
</gene>
<evidence type="ECO:0008006" key="4">
    <source>
        <dbReference type="Google" id="ProtNLM"/>
    </source>
</evidence>
<dbReference type="PANTHER" id="PTHR14303">
    <property type="entry name" value="DNA POLYMERASE DELTA SUBUNIT 4"/>
    <property type="match status" value="1"/>
</dbReference>
<evidence type="ECO:0000313" key="2">
    <source>
        <dbReference type="EMBL" id="KAK6324917.1"/>
    </source>
</evidence>
<dbReference type="GO" id="GO:0006261">
    <property type="term" value="P:DNA-templated DNA replication"/>
    <property type="evidence" value="ECO:0007669"/>
    <property type="project" value="TreeGrafter"/>
</dbReference>
<dbReference type="GO" id="GO:0000731">
    <property type="term" value="P:DNA synthesis involved in DNA repair"/>
    <property type="evidence" value="ECO:0007669"/>
    <property type="project" value="InterPro"/>
</dbReference>
<dbReference type="Proteomes" id="UP001356427">
    <property type="component" value="Unassembled WGS sequence"/>
</dbReference>
<organism evidence="2 3">
    <name type="scientific">Coregonus suidteri</name>
    <dbReference type="NCBI Taxonomy" id="861788"/>
    <lineage>
        <taxon>Eukaryota</taxon>
        <taxon>Metazoa</taxon>
        <taxon>Chordata</taxon>
        <taxon>Craniata</taxon>
        <taxon>Vertebrata</taxon>
        <taxon>Euteleostomi</taxon>
        <taxon>Actinopterygii</taxon>
        <taxon>Neopterygii</taxon>
        <taxon>Teleostei</taxon>
        <taxon>Protacanthopterygii</taxon>
        <taxon>Salmoniformes</taxon>
        <taxon>Salmonidae</taxon>
        <taxon>Coregoninae</taxon>
        <taxon>Coregonus</taxon>
    </lineage>
</organism>